<organism evidence="1">
    <name type="scientific">Nyctotherus ovalis</name>
    <name type="common">Ciliate protozoan</name>
    <dbReference type="NCBI Taxonomy" id="70075"/>
    <lineage>
        <taxon>Eukaryota</taxon>
        <taxon>Sar</taxon>
        <taxon>Alveolata</taxon>
        <taxon>Ciliophora</taxon>
        <taxon>Intramacronucleata</taxon>
        <taxon>Armophorea</taxon>
        <taxon>Clevelandellida</taxon>
        <taxon>Nyctotheridae</taxon>
        <taxon>Nyctotherus</taxon>
    </lineage>
</organism>
<accession>F1AAL3</accession>
<geneLocation type="mitochondrion" evidence="1"/>
<dbReference type="EMBL" id="GU057832">
    <property type="protein sequence ID" value="ADN85891.1"/>
    <property type="molecule type" value="Genomic_DNA"/>
</dbReference>
<reference evidence="1" key="1">
    <citation type="journal article" date="2011" name="Mol. Biol. Evol.">
        <title>The Organellar Genome and Metabolic Potential of the Hydrogen-Producing Mitochondrion of Nyctotherus ovalis.</title>
        <authorList>
            <person name="de Graaf R.M."/>
            <person name="Ricard G."/>
            <person name="van Alen T.A."/>
            <person name="Duarte I."/>
            <person name="Dutilh B.E."/>
            <person name="Burgtorf C."/>
            <person name="Kuiper J.W."/>
            <person name="van der Staay G.W."/>
            <person name="Tielens A.G."/>
            <person name="Huynen M.A."/>
            <person name="Hackstein J.H."/>
        </authorList>
    </citation>
    <scope>NUCLEOTIDE SEQUENCE</scope>
</reference>
<gene>
    <name evidence="1" type="primary">orf193</name>
</gene>
<sequence>MGRSVWKPYTISTKNYAILSQYLQSVALLKSRLLSHNYSMIRQRMYARRFAFMAYSLKKYHIRRQYFPLKLVPQQRDNILRIYAMLKSWFVLTQRLYIDRALFWQRAMKGTVIEVRTGREMHGMHYGEFMYSRVFSTYRSNVDSKKLEKLHRDIAKAKKMQAHWAKENARLLKKARAETKSRGRAKLAIKKKK</sequence>
<evidence type="ECO:0000313" key="1">
    <source>
        <dbReference type="EMBL" id="ADN85891.1"/>
    </source>
</evidence>
<name>F1AAL3_NYCOV</name>
<dbReference type="AlphaFoldDB" id="F1AAL3"/>
<proteinExistence type="predicted"/>
<keyword evidence="1" id="KW-0496">Mitochondrion</keyword>
<protein>
    <submittedName>
        <fullName evidence="1">Uncharacterized protein orf193</fullName>
    </submittedName>
</protein>